<dbReference type="EMBL" id="JAGYWB010000012">
    <property type="protein sequence ID" value="KAI0501169.1"/>
    <property type="molecule type" value="Genomic_DNA"/>
</dbReference>
<dbReference type="AlphaFoldDB" id="A0A8T3AXW3"/>
<accession>A0A8T3AXW3</accession>
<organism evidence="1 2">
    <name type="scientific">Dendrobium nobile</name>
    <name type="common">Orchid</name>
    <dbReference type="NCBI Taxonomy" id="94219"/>
    <lineage>
        <taxon>Eukaryota</taxon>
        <taxon>Viridiplantae</taxon>
        <taxon>Streptophyta</taxon>
        <taxon>Embryophyta</taxon>
        <taxon>Tracheophyta</taxon>
        <taxon>Spermatophyta</taxon>
        <taxon>Magnoliopsida</taxon>
        <taxon>Liliopsida</taxon>
        <taxon>Asparagales</taxon>
        <taxon>Orchidaceae</taxon>
        <taxon>Epidendroideae</taxon>
        <taxon>Malaxideae</taxon>
        <taxon>Dendrobiinae</taxon>
        <taxon>Dendrobium</taxon>
    </lineage>
</organism>
<dbReference type="Proteomes" id="UP000829196">
    <property type="component" value="Unassembled WGS sequence"/>
</dbReference>
<sequence>MSAIEGDGRLKTSFDSGYERKNLMAARERDDKEVWWLLFERKEQRGRTRERFNGYYRRGGANLMP</sequence>
<evidence type="ECO:0000313" key="2">
    <source>
        <dbReference type="Proteomes" id="UP000829196"/>
    </source>
</evidence>
<reference evidence="1" key="1">
    <citation type="journal article" date="2022" name="Front. Genet.">
        <title>Chromosome-Scale Assembly of the Dendrobium nobile Genome Provides Insights Into the Molecular Mechanism of the Biosynthesis of the Medicinal Active Ingredient of Dendrobium.</title>
        <authorList>
            <person name="Xu Q."/>
            <person name="Niu S.-C."/>
            <person name="Li K.-L."/>
            <person name="Zheng P.-J."/>
            <person name="Zhang X.-J."/>
            <person name="Jia Y."/>
            <person name="Liu Y."/>
            <person name="Niu Y.-X."/>
            <person name="Yu L.-H."/>
            <person name="Chen D.-F."/>
            <person name="Zhang G.-Q."/>
        </authorList>
    </citation>
    <scope>NUCLEOTIDE SEQUENCE</scope>
    <source>
        <tissue evidence="1">Leaf</tissue>
    </source>
</reference>
<gene>
    <name evidence="1" type="ORF">KFK09_016112</name>
</gene>
<proteinExistence type="predicted"/>
<name>A0A8T3AXW3_DENNO</name>
<protein>
    <submittedName>
        <fullName evidence="1">Uncharacterized protein</fullName>
    </submittedName>
</protein>
<comment type="caution">
    <text evidence="1">The sequence shown here is derived from an EMBL/GenBank/DDBJ whole genome shotgun (WGS) entry which is preliminary data.</text>
</comment>
<keyword evidence="2" id="KW-1185">Reference proteome</keyword>
<evidence type="ECO:0000313" key="1">
    <source>
        <dbReference type="EMBL" id="KAI0501169.1"/>
    </source>
</evidence>